<accession>A0A1S2D5L7</accession>
<dbReference type="GeneID" id="58921332"/>
<comment type="caution">
    <text evidence="2">The sequence shown here is derived from an EMBL/GenBank/DDBJ whole genome shotgun (WGS) entry which is preliminary data.</text>
</comment>
<evidence type="ECO:0000256" key="1">
    <source>
        <dbReference type="SAM" id="SignalP"/>
    </source>
</evidence>
<dbReference type="InterPro" id="IPR011990">
    <property type="entry name" value="TPR-like_helical_dom_sf"/>
</dbReference>
<dbReference type="OrthoDB" id="6396839at2"/>
<sequence>MLSNIAGRQRRAGSVRTLWLTLGLVSSCAALAVSTSGPATPEPQSAAVTAPAAASAPSATQIQQWAYSAQDLSQPETVRADALRQLAAYPNQNSLVAVARSLRDESALVREAAVIAADPYQFTHRWRLLSPLLADSSAEVRRAATLNLARDYGAMDEGQLSAIRQPLAEVSGYLARQQDPALQQLHADLLRWTRQWAKAQAGYEQLLATQPNNPQLWLGLADNLRAQQQDANALVLLDKGINAVPENASLYYAKALTQVRLGDKTAAAATMEQAAELASNNSYFWYLNGVLQEPLDLDKAIGSFELAYRISGAPEQLYAVCDIYLRHAHPKSDACMTELGKIAPPEVLAELNGKRVSKVGASPVSAGQ</sequence>
<gene>
    <name evidence="2" type="ORF">BJD16_09345</name>
</gene>
<dbReference type="AlphaFoldDB" id="A0A1S2D5L7"/>
<keyword evidence="1" id="KW-0732">Signal</keyword>
<protein>
    <submittedName>
        <fullName evidence="2">Uncharacterized protein</fullName>
    </submittedName>
</protein>
<dbReference type="Gene3D" id="1.25.40.10">
    <property type="entry name" value="Tetratricopeptide repeat domain"/>
    <property type="match status" value="1"/>
</dbReference>
<name>A0A1S2D5L7_AERSO</name>
<dbReference type="InterPro" id="IPR016024">
    <property type="entry name" value="ARM-type_fold"/>
</dbReference>
<dbReference type="EMBL" id="MKFU01000004">
    <property type="protein sequence ID" value="OHY95171.1"/>
    <property type="molecule type" value="Genomic_DNA"/>
</dbReference>
<dbReference type="Proteomes" id="UP000179934">
    <property type="component" value="Unassembled WGS sequence"/>
</dbReference>
<dbReference type="STRING" id="646.BJD16_09345"/>
<evidence type="ECO:0000313" key="2">
    <source>
        <dbReference type="EMBL" id="OHY95171.1"/>
    </source>
</evidence>
<organism evidence="2 3">
    <name type="scientific">Aeromonas sobria</name>
    <dbReference type="NCBI Taxonomy" id="646"/>
    <lineage>
        <taxon>Bacteria</taxon>
        <taxon>Pseudomonadati</taxon>
        <taxon>Pseudomonadota</taxon>
        <taxon>Gammaproteobacteria</taxon>
        <taxon>Aeromonadales</taxon>
        <taxon>Aeromonadaceae</taxon>
        <taxon>Aeromonas</taxon>
    </lineage>
</organism>
<feature type="chain" id="PRO_5010366298" evidence="1">
    <location>
        <begin position="33"/>
        <end position="368"/>
    </location>
</feature>
<evidence type="ECO:0000313" key="3">
    <source>
        <dbReference type="Proteomes" id="UP000179934"/>
    </source>
</evidence>
<feature type="signal peptide" evidence="1">
    <location>
        <begin position="1"/>
        <end position="32"/>
    </location>
</feature>
<dbReference type="RefSeq" id="WP_042019150.1">
    <property type="nucleotide sequence ID" value="NZ_CDBW01000006.1"/>
</dbReference>
<reference evidence="2 3" key="1">
    <citation type="submission" date="2016-09" db="EMBL/GenBank/DDBJ databases">
        <title>Draft Genome Sequence of Aeromonas sobria Strain 08005, Isolated from Sick Rana catesbeiana.</title>
        <authorList>
            <person name="Yang Q."/>
        </authorList>
    </citation>
    <scope>NUCLEOTIDE SEQUENCE [LARGE SCALE GENOMIC DNA]</scope>
    <source>
        <strain evidence="2 3">08005</strain>
    </source>
</reference>
<dbReference type="SUPFAM" id="SSF48371">
    <property type="entry name" value="ARM repeat"/>
    <property type="match status" value="1"/>
</dbReference>
<proteinExistence type="predicted"/>
<dbReference type="SUPFAM" id="SSF48452">
    <property type="entry name" value="TPR-like"/>
    <property type="match status" value="1"/>
</dbReference>